<dbReference type="AlphaFoldDB" id="A0A644U965"/>
<feature type="compositionally biased region" description="Basic and acidic residues" evidence="1">
    <location>
        <begin position="246"/>
        <end position="259"/>
    </location>
</feature>
<gene>
    <name evidence="2" type="ORF">SDC9_21312</name>
</gene>
<name>A0A644U965_9ZZZZ</name>
<accession>A0A644U965</accession>
<comment type="caution">
    <text evidence="2">The sequence shown here is derived from an EMBL/GenBank/DDBJ whole genome shotgun (WGS) entry which is preliminary data.</text>
</comment>
<feature type="region of interest" description="Disordered" evidence="1">
    <location>
        <begin position="1"/>
        <end position="20"/>
    </location>
</feature>
<dbReference type="EMBL" id="VSSQ01000089">
    <property type="protein sequence ID" value="MPL75488.1"/>
    <property type="molecule type" value="Genomic_DNA"/>
</dbReference>
<evidence type="ECO:0000313" key="2">
    <source>
        <dbReference type="EMBL" id="MPL75488.1"/>
    </source>
</evidence>
<evidence type="ECO:0000256" key="1">
    <source>
        <dbReference type="SAM" id="MobiDB-lite"/>
    </source>
</evidence>
<dbReference type="AntiFam" id="ANF00075">
    <property type="entry name" value="Shadow ORF (opposite prpE)"/>
</dbReference>
<reference evidence="2" key="1">
    <citation type="submission" date="2019-08" db="EMBL/GenBank/DDBJ databases">
        <authorList>
            <person name="Kucharzyk K."/>
            <person name="Murdoch R.W."/>
            <person name="Higgins S."/>
            <person name="Loffler F."/>
        </authorList>
    </citation>
    <scope>NUCLEOTIDE SEQUENCE</scope>
</reference>
<feature type="region of interest" description="Disordered" evidence="1">
    <location>
        <begin position="246"/>
        <end position="265"/>
    </location>
</feature>
<sequence length="1178" mass="127795">MAEERRGLGPALAQAGAERGGAVVKRLRPEFARDCGEDMHLAPDRRSVGARKRRAQTRVDAAQIGQQPVQQLAPAILAGNRQQPGEARRVDDQQPVDEARVGLGGLGLRPRVALQGALDRRGEARNADQRFQHHRVGAHGKQRLAGLGPGVGGAGEDRQPALRLAGTQGGDDATAVELGHLDVDHRKVVVTRGEQGERLAAVVGGDAGRPHVVEHVADHCLMGAAVIGDEDAQPAQIRQGRSLLDEQRQGREHRHDQRDGGAAAGPVVQLDPAAEPLGHVAGDGEAEAVAGPVRGGAALAGLEQPAEQLGRKARTVVSHADLQEAAGGQAEGNLHHAPARIFERIRQQVRDCAIQRQPIHHQNRRHVGGEGELQGDAPFAGMARPADLELAQQPGGLHLLRTDRLGLRGDEHEPFVEQPRGEVACNPHPLDLAPRGIIKPFAADEAQGGEDIGDGGAQVVPEQGHLCKFQLRIRRRTGRNGRRVMRLHVETFPRMPGVCIIKAESGKMFTGKMVLSVTRRGGNRRSPERAPPVRSCRRVADRLQRRGDLVEDRRVVDRGGHLVVLPVGDLHHRAAQDLARAGLRQAVDDDRGLECRDRADLVAHEGDAFAHDRLLVAGAALVQAQEADRGLALQLVGGPDHRAFGDVGMRGEHLLHRAGRQPVARDVDHVIGARHDVEIAVLVLVARVAGLVIAREMAQVTLLEAVLGIPQRRQRARRQRQLDRDRAELAILQRVAALVEDLHVIAGHRHRGRAELRGQQFDAERVRGNRPAGLGLPPVVDHRHAEVLLRPFHRVRVGAFAGQEQRLHLVQLVALDPVTVRILAPDRAQRGRRGEEALDPVVLDHPPEHARVRRTDGLALEHHGGRAGDQRTIADVAVADDPTHVRGGPEPVARLDVVDVLHRPVQRDEMAAGGPDHALRCAGRARGVEDIGGVVALDRHAFGRAHAILKAVPGEVAAFDQLRHFLLALEDHAELGLVGGDVDRLVKQRLVMHDAVRFEAAGGGDDRLRRAVVDPHRKLMRGEPAEHHRVDRADAGAGEHRLERLGDHRHVDDDAVALLDAAHAQRAGERGDALLQFFIGDALGRMGDRAFVHDRDLVAATGQNMAVDRVPAGVDHAIREPFVDRGLLVEERLRGFLDPVDLLRRLHPEPLRVGLPGSVDVLVCHCMPPPSWFSCYGG</sequence>
<feature type="compositionally biased region" description="Basic and acidic residues" evidence="1">
    <location>
        <begin position="38"/>
        <end position="47"/>
    </location>
</feature>
<organism evidence="2">
    <name type="scientific">bioreactor metagenome</name>
    <dbReference type="NCBI Taxonomy" id="1076179"/>
    <lineage>
        <taxon>unclassified sequences</taxon>
        <taxon>metagenomes</taxon>
        <taxon>ecological metagenomes</taxon>
    </lineage>
</organism>
<protein>
    <submittedName>
        <fullName evidence="2">Uncharacterized protein</fullName>
    </submittedName>
</protein>
<proteinExistence type="predicted"/>
<feature type="region of interest" description="Disordered" evidence="1">
    <location>
        <begin position="38"/>
        <end position="60"/>
    </location>
</feature>